<reference evidence="1" key="1">
    <citation type="submission" date="2018-05" db="EMBL/GenBank/DDBJ databases">
        <authorList>
            <person name="Lanie J.A."/>
            <person name="Ng W.-L."/>
            <person name="Kazmierczak K.M."/>
            <person name="Andrzejewski T.M."/>
            <person name="Davidsen T.M."/>
            <person name="Wayne K.J."/>
            <person name="Tettelin H."/>
            <person name="Glass J.I."/>
            <person name="Rusch D."/>
            <person name="Podicherti R."/>
            <person name="Tsui H.-C.T."/>
            <person name="Winkler M.E."/>
        </authorList>
    </citation>
    <scope>NUCLEOTIDE SEQUENCE</scope>
</reference>
<accession>A0A381RT96</accession>
<sequence>VSDRTTLRRKPDRAIDNRQAIHALIDEAVYCHVGVMAGDGTDAHPVVIPMLHARHGDRLLLHGSPASRLLRTARDGMDLCVTITLLDALVLARSGLHHSMNYRSVVVMGRATEITDHDEKVEALDRFVEHAIPGRTVRIRPATTQEVKGTLVLSVPLDDCSMKARTGPPIDDEADMDSDTWAGLIPLHQGVGTPIPDEATGDATVPGHVAFWSRGRR</sequence>
<evidence type="ECO:0000313" key="1">
    <source>
        <dbReference type="EMBL" id="SUZ92123.1"/>
    </source>
</evidence>
<dbReference type="InterPro" id="IPR024747">
    <property type="entry name" value="Pyridox_Oxase-rel"/>
</dbReference>
<proteinExistence type="predicted"/>
<protein>
    <recommendedName>
        <fullName evidence="2">Pyridoxamine 5'-phosphate oxidase putative domain-containing protein</fullName>
    </recommendedName>
</protein>
<name>A0A381RT96_9ZZZZ</name>
<dbReference type="PANTHER" id="PTHR34071">
    <property type="entry name" value="5-NITROIMIDAZOLE ANTIBIOTICS RESISTANCE PROTEIN, NIMA-FAMILY-RELATED PROTEIN-RELATED"/>
    <property type="match status" value="1"/>
</dbReference>
<dbReference type="PANTHER" id="PTHR34071:SF2">
    <property type="entry name" value="FLAVIN-NUCLEOTIDE-BINDING PROTEIN"/>
    <property type="match status" value="1"/>
</dbReference>
<dbReference type="Pfam" id="PF12900">
    <property type="entry name" value="Pyridox_ox_2"/>
    <property type="match status" value="1"/>
</dbReference>
<dbReference type="EMBL" id="UINC01002033">
    <property type="protein sequence ID" value="SUZ92123.1"/>
    <property type="molecule type" value="Genomic_DNA"/>
</dbReference>
<feature type="non-terminal residue" evidence="1">
    <location>
        <position position="1"/>
    </location>
</feature>
<dbReference type="InterPro" id="IPR012349">
    <property type="entry name" value="Split_barrel_FMN-bd"/>
</dbReference>
<gene>
    <name evidence="1" type="ORF">METZ01_LOCUS44977</name>
</gene>
<organism evidence="1">
    <name type="scientific">marine metagenome</name>
    <dbReference type="NCBI Taxonomy" id="408172"/>
    <lineage>
        <taxon>unclassified sequences</taxon>
        <taxon>metagenomes</taxon>
        <taxon>ecological metagenomes</taxon>
    </lineage>
</organism>
<dbReference type="AlphaFoldDB" id="A0A381RT96"/>
<evidence type="ECO:0008006" key="2">
    <source>
        <dbReference type="Google" id="ProtNLM"/>
    </source>
</evidence>
<dbReference type="SUPFAM" id="SSF50475">
    <property type="entry name" value="FMN-binding split barrel"/>
    <property type="match status" value="1"/>
</dbReference>
<dbReference type="Gene3D" id="2.30.110.10">
    <property type="entry name" value="Electron Transport, Fmn-binding Protein, Chain A"/>
    <property type="match status" value="1"/>
</dbReference>